<evidence type="ECO:0000256" key="1">
    <source>
        <dbReference type="ARBA" id="ARBA00004141"/>
    </source>
</evidence>
<evidence type="ECO:0000256" key="7">
    <source>
        <dbReference type="ARBA" id="ARBA00023002"/>
    </source>
</evidence>
<sequence>MVKMKLKSLVLSIYGWLDTELKENNLEQDTIHWARVFIFVLLHLCCLGVFWVGWSFTSVFTAAVLYFLRMFAITGFYHRYFSHKTFKTNRFWQFIFAVLGNASVQRGPLWWASHHRIHHRHTEQIQDPHSPIKHGLLWSHVGWIFYSNNFKTDYTAIRDFAKYPELRWLNRYDNVVPICTLFLLYFMGNFLENHYPNLHTNGLQLAVWGIISTIILFHVTFSINSLCHVWGTKPFDTGDESRNNFLLALITLGEGWHNNHHYYQRSTSQGFRWWQIDITYYLLCFLEKIKVVHDLNRVPLELRKTNGVIKSLDEKNFNKLNAE</sequence>
<dbReference type="GO" id="GO:0016020">
    <property type="term" value="C:membrane"/>
    <property type="evidence" value="ECO:0007669"/>
    <property type="project" value="UniProtKB-SubCell"/>
</dbReference>
<gene>
    <name evidence="14" type="ORF">Lche_3294</name>
    <name evidence="15" type="ORF">NCTC11976_01178</name>
</gene>
<dbReference type="EMBL" id="LR134173">
    <property type="protein sequence ID" value="VEB35087.1"/>
    <property type="molecule type" value="Genomic_DNA"/>
</dbReference>
<feature type="domain" description="Fatty acid desaturase" evidence="13">
    <location>
        <begin position="59"/>
        <end position="277"/>
    </location>
</feature>
<keyword evidence="17" id="KW-1185">Reference proteome</keyword>
<feature type="transmembrane region" description="Helical" evidence="12">
    <location>
        <begin position="60"/>
        <end position="80"/>
    </location>
</feature>
<evidence type="ECO:0000256" key="3">
    <source>
        <dbReference type="ARBA" id="ARBA00022516"/>
    </source>
</evidence>
<comment type="similarity">
    <text evidence="2">Belongs to the fatty acid desaturase type 2 family.</text>
</comment>
<organism evidence="14 16">
    <name type="scientific">Legionella cherrii</name>
    <dbReference type="NCBI Taxonomy" id="28084"/>
    <lineage>
        <taxon>Bacteria</taxon>
        <taxon>Pseudomonadati</taxon>
        <taxon>Pseudomonadota</taxon>
        <taxon>Gammaproteobacteria</taxon>
        <taxon>Legionellales</taxon>
        <taxon>Legionellaceae</taxon>
        <taxon>Legionella</taxon>
    </lineage>
</organism>
<dbReference type="PRINTS" id="PR00075">
    <property type="entry name" value="FACDDSATRASE"/>
</dbReference>
<dbReference type="GO" id="GO:0016717">
    <property type="term" value="F:oxidoreductase activity, acting on paired donors, with oxidation of a pair of donors resulting in the reduction of molecular oxygen to two molecules of water"/>
    <property type="evidence" value="ECO:0007669"/>
    <property type="project" value="InterPro"/>
</dbReference>
<feature type="transmembrane region" description="Helical" evidence="12">
    <location>
        <begin position="36"/>
        <end position="54"/>
    </location>
</feature>
<dbReference type="Proteomes" id="UP000054921">
    <property type="component" value="Unassembled WGS sequence"/>
</dbReference>
<evidence type="ECO:0000256" key="5">
    <source>
        <dbReference type="ARBA" id="ARBA00022832"/>
    </source>
</evidence>
<reference evidence="14 16" key="1">
    <citation type="submission" date="2015-11" db="EMBL/GenBank/DDBJ databases">
        <title>Genomic analysis of 38 Legionella species identifies large and diverse effector repertoires.</title>
        <authorList>
            <person name="Burstein D."/>
            <person name="Amaro F."/>
            <person name="Zusman T."/>
            <person name="Lifshitz Z."/>
            <person name="Cohen O."/>
            <person name="Gilbert J.A."/>
            <person name="Pupko T."/>
            <person name="Shuman H.A."/>
            <person name="Segal G."/>
        </authorList>
    </citation>
    <scope>NUCLEOTIDE SEQUENCE [LARGE SCALE GENOMIC DNA]</scope>
    <source>
        <strain evidence="14 16">ORW</strain>
    </source>
</reference>
<comment type="subcellular location">
    <subcellularLocation>
        <location evidence="1">Membrane</location>
        <topology evidence="1">Multi-pass membrane protein</topology>
    </subcellularLocation>
</comment>
<proteinExistence type="inferred from homology"/>
<dbReference type="InterPro" id="IPR005804">
    <property type="entry name" value="FA_desaturase_dom"/>
</dbReference>
<keyword evidence="4 12" id="KW-0812">Transmembrane</keyword>
<protein>
    <submittedName>
        <fullName evidence="14">Fatty acid desaturase</fullName>
    </submittedName>
</protein>
<evidence type="ECO:0000256" key="2">
    <source>
        <dbReference type="ARBA" id="ARBA00008749"/>
    </source>
</evidence>
<feature type="transmembrane region" description="Helical" evidence="12">
    <location>
        <begin position="172"/>
        <end position="191"/>
    </location>
</feature>
<evidence type="ECO:0000256" key="6">
    <source>
        <dbReference type="ARBA" id="ARBA00022989"/>
    </source>
</evidence>
<evidence type="ECO:0000256" key="10">
    <source>
        <dbReference type="ARBA" id="ARBA00023136"/>
    </source>
</evidence>
<keyword evidence="8" id="KW-0408">Iron</keyword>
<feature type="transmembrane region" description="Helical" evidence="12">
    <location>
        <begin position="203"/>
        <end position="223"/>
    </location>
</feature>
<evidence type="ECO:0000256" key="8">
    <source>
        <dbReference type="ARBA" id="ARBA00023004"/>
    </source>
</evidence>
<dbReference type="GO" id="GO:0006633">
    <property type="term" value="P:fatty acid biosynthetic process"/>
    <property type="evidence" value="ECO:0007669"/>
    <property type="project" value="UniProtKB-KW"/>
</dbReference>
<evidence type="ECO:0000313" key="14">
    <source>
        <dbReference type="EMBL" id="KTC78505.1"/>
    </source>
</evidence>
<evidence type="ECO:0000256" key="9">
    <source>
        <dbReference type="ARBA" id="ARBA00023098"/>
    </source>
</evidence>
<keyword evidence="6 12" id="KW-1133">Transmembrane helix</keyword>
<dbReference type="PATRIC" id="fig|28084.5.peg.3572"/>
<evidence type="ECO:0000256" key="4">
    <source>
        <dbReference type="ARBA" id="ARBA00022692"/>
    </source>
</evidence>
<dbReference type="PANTHER" id="PTHR11351:SF31">
    <property type="entry name" value="DESATURASE 1, ISOFORM A-RELATED"/>
    <property type="match status" value="1"/>
</dbReference>
<dbReference type="PANTHER" id="PTHR11351">
    <property type="entry name" value="ACYL-COA DESATURASE"/>
    <property type="match status" value="1"/>
</dbReference>
<evidence type="ECO:0000313" key="15">
    <source>
        <dbReference type="EMBL" id="VEB35087.1"/>
    </source>
</evidence>
<keyword evidence="9" id="KW-0443">Lipid metabolism</keyword>
<evidence type="ECO:0000313" key="16">
    <source>
        <dbReference type="Proteomes" id="UP000054921"/>
    </source>
</evidence>
<dbReference type="STRING" id="28084.Lche_3294"/>
<evidence type="ECO:0000313" key="17">
    <source>
        <dbReference type="Proteomes" id="UP000277577"/>
    </source>
</evidence>
<dbReference type="Pfam" id="PF00487">
    <property type="entry name" value="FA_desaturase"/>
    <property type="match status" value="1"/>
</dbReference>
<keyword evidence="7" id="KW-0560">Oxidoreductase</keyword>
<evidence type="ECO:0000256" key="12">
    <source>
        <dbReference type="SAM" id="Phobius"/>
    </source>
</evidence>
<evidence type="ECO:0000259" key="13">
    <source>
        <dbReference type="Pfam" id="PF00487"/>
    </source>
</evidence>
<dbReference type="EMBL" id="LNXW01000014">
    <property type="protein sequence ID" value="KTC78505.1"/>
    <property type="molecule type" value="Genomic_DNA"/>
</dbReference>
<accession>A0A0W0S5Y4</accession>
<evidence type="ECO:0000256" key="11">
    <source>
        <dbReference type="ARBA" id="ARBA00023160"/>
    </source>
</evidence>
<name>A0A0W0S5Y4_9GAMM</name>
<dbReference type="CDD" id="cd03505">
    <property type="entry name" value="Delta9-FADS-like"/>
    <property type="match status" value="1"/>
</dbReference>
<keyword evidence="5" id="KW-0276">Fatty acid metabolism</keyword>
<reference evidence="15 17" key="2">
    <citation type="submission" date="2018-12" db="EMBL/GenBank/DDBJ databases">
        <authorList>
            <consortium name="Pathogen Informatics"/>
        </authorList>
    </citation>
    <scope>NUCLEOTIDE SEQUENCE [LARGE SCALE GENOMIC DNA]</scope>
    <source>
        <strain evidence="15 17">NCTC11976</strain>
    </source>
</reference>
<keyword evidence="11" id="KW-0275">Fatty acid biosynthesis</keyword>
<keyword evidence="10 12" id="KW-0472">Membrane</keyword>
<dbReference type="Proteomes" id="UP000277577">
    <property type="component" value="Chromosome"/>
</dbReference>
<dbReference type="AlphaFoldDB" id="A0A0W0S5Y4"/>
<keyword evidence="3" id="KW-0444">Lipid biosynthesis</keyword>
<dbReference type="InterPro" id="IPR015876">
    <property type="entry name" value="Acyl-CoA_DS"/>
</dbReference>